<gene>
    <name evidence="4" type="ORF">UW79_C0002G0041</name>
</gene>
<comment type="caution">
    <text evidence="4">The sequence shown here is derived from an EMBL/GenBank/DDBJ whole genome shotgun (WGS) entry which is preliminary data.</text>
</comment>
<dbReference type="EMBL" id="LCJR01000002">
    <property type="protein sequence ID" value="KKT82724.1"/>
    <property type="molecule type" value="Genomic_DNA"/>
</dbReference>
<reference evidence="4 5" key="1">
    <citation type="journal article" date="2015" name="Nature">
        <title>rRNA introns, odd ribosomes, and small enigmatic genomes across a large radiation of phyla.</title>
        <authorList>
            <person name="Brown C.T."/>
            <person name="Hug L.A."/>
            <person name="Thomas B.C."/>
            <person name="Sharon I."/>
            <person name="Castelle C.J."/>
            <person name="Singh A."/>
            <person name="Wilkins M.J."/>
            <person name="Williams K.H."/>
            <person name="Banfield J.F."/>
        </authorList>
    </citation>
    <scope>NUCLEOTIDE SEQUENCE [LARGE SCALE GENOMIC DNA]</scope>
</reference>
<dbReference type="InterPro" id="IPR013529">
    <property type="entry name" value="Glyco_hydro_42_N"/>
</dbReference>
<evidence type="ECO:0000259" key="3">
    <source>
        <dbReference type="Pfam" id="PF02449"/>
    </source>
</evidence>
<keyword evidence="2" id="KW-0326">Glycosidase</keyword>
<evidence type="ECO:0000313" key="5">
    <source>
        <dbReference type="Proteomes" id="UP000034032"/>
    </source>
</evidence>
<dbReference type="GO" id="GO:0005975">
    <property type="term" value="P:carbohydrate metabolic process"/>
    <property type="evidence" value="ECO:0007669"/>
    <property type="project" value="InterPro"/>
</dbReference>
<evidence type="ECO:0000256" key="1">
    <source>
        <dbReference type="ARBA" id="ARBA00022801"/>
    </source>
</evidence>
<dbReference type="InterPro" id="IPR017853">
    <property type="entry name" value="GH"/>
</dbReference>
<dbReference type="PANTHER" id="PTHR12631:SF10">
    <property type="entry name" value="BETA-XYLOSIDASE-LIKE PROTEIN-RELATED"/>
    <property type="match status" value="1"/>
</dbReference>
<evidence type="ECO:0000256" key="2">
    <source>
        <dbReference type="ARBA" id="ARBA00023295"/>
    </source>
</evidence>
<feature type="domain" description="Glycoside hydrolase family 42 N-terminal" evidence="3">
    <location>
        <begin position="57"/>
        <end position="167"/>
    </location>
</feature>
<protein>
    <recommendedName>
        <fullName evidence="3">Glycoside hydrolase family 42 N-terminal domain-containing protein</fullName>
    </recommendedName>
</protein>
<accession>A0A0G1NEV5</accession>
<dbReference type="AlphaFoldDB" id="A0A0G1NEV5"/>
<sequence length="336" mass="39656">MAKILLIIVLIVAALLFLFSIDFSRSAEFTYGISFSRFHADELGLDWKEVYLAVLNDLGVKNFRFSAHWPLTEPQPGIYNFKELDFQIQEAQKKGASVILAVGRRLPGWPECHEPEWLKNELSKIQDQGKKTEFKRETLLRYIEEVVNRYKGYGNIKYWQVENEPFLEFFSRTTCGELDENLLDEEIELVRRLDPSRPILLTDSGEFGTWVGAYERGDIFGTSMYLYIWNRKIGPFRYPIGPVFFRIKQNLTRLIYGKKPAIVIELSSEPWLLQSIVETPVDIQLQRMGIDKFNEMLNFSAQTGFDTFYLWGAEWWYWMRFQNHPEFWDRAGELYK</sequence>
<dbReference type="SUPFAM" id="SSF51445">
    <property type="entry name" value="(Trans)glycosidases"/>
    <property type="match status" value="1"/>
</dbReference>
<name>A0A0G1NEV5_9BACT</name>
<keyword evidence="1" id="KW-0378">Hydrolase</keyword>
<evidence type="ECO:0000313" key="4">
    <source>
        <dbReference type="EMBL" id="KKT82724.1"/>
    </source>
</evidence>
<dbReference type="GO" id="GO:0009341">
    <property type="term" value="C:beta-galactosidase complex"/>
    <property type="evidence" value="ECO:0007669"/>
    <property type="project" value="InterPro"/>
</dbReference>
<organism evidence="4 5">
    <name type="scientific">Candidatus Yanofskybacteria bacterium GW2011_GWA2_44_9</name>
    <dbReference type="NCBI Taxonomy" id="1619025"/>
    <lineage>
        <taxon>Bacteria</taxon>
        <taxon>Candidatus Yanofskyibacteriota</taxon>
    </lineage>
</organism>
<dbReference type="GO" id="GO:0004565">
    <property type="term" value="F:beta-galactosidase activity"/>
    <property type="evidence" value="ECO:0007669"/>
    <property type="project" value="InterPro"/>
</dbReference>
<proteinExistence type="predicted"/>
<dbReference type="Pfam" id="PF02449">
    <property type="entry name" value="Glyco_hydro_42"/>
    <property type="match status" value="1"/>
</dbReference>
<dbReference type="Gene3D" id="3.20.20.80">
    <property type="entry name" value="Glycosidases"/>
    <property type="match status" value="1"/>
</dbReference>
<dbReference type="PANTHER" id="PTHR12631">
    <property type="entry name" value="ALPHA-L-IDURONIDASE"/>
    <property type="match status" value="1"/>
</dbReference>
<dbReference type="InterPro" id="IPR051923">
    <property type="entry name" value="Glycosyl_Hydrolase_39"/>
</dbReference>
<dbReference type="Proteomes" id="UP000034032">
    <property type="component" value="Unassembled WGS sequence"/>
</dbReference>